<dbReference type="FunFam" id="3.30.160.60:FF:000525">
    <property type="entry name" value="IKAROS family zinc finger 1"/>
    <property type="match status" value="1"/>
</dbReference>
<feature type="domain" description="C2H2-type" evidence="13">
    <location>
        <begin position="90"/>
        <end position="117"/>
    </location>
</feature>
<dbReference type="GO" id="GO:0000981">
    <property type="term" value="F:DNA-binding transcription factor activity, RNA polymerase II-specific"/>
    <property type="evidence" value="ECO:0007669"/>
    <property type="project" value="TreeGrafter"/>
</dbReference>
<dbReference type="OrthoDB" id="6417347at2759"/>
<dbReference type="PROSITE" id="PS00028">
    <property type="entry name" value="ZINC_FINGER_C2H2_1"/>
    <property type="match status" value="4"/>
</dbReference>
<dbReference type="GO" id="GO:0005634">
    <property type="term" value="C:nucleus"/>
    <property type="evidence" value="ECO:0007669"/>
    <property type="project" value="UniProtKB-SubCell"/>
</dbReference>
<keyword evidence="8" id="KW-0804">Transcription</keyword>
<keyword evidence="6" id="KW-0805">Transcription regulation</keyword>
<comment type="similarity">
    <text evidence="10">Belongs to the Ikaros C2H2-type zinc-finger protein family.</text>
</comment>
<evidence type="ECO:0000256" key="11">
    <source>
        <dbReference type="PROSITE-ProRule" id="PRU00042"/>
    </source>
</evidence>
<evidence type="ECO:0000256" key="7">
    <source>
        <dbReference type="ARBA" id="ARBA00023125"/>
    </source>
</evidence>
<evidence type="ECO:0000256" key="6">
    <source>
        <dbReference type="ARBA" id="ARBA00023015"/>
    </source>
</evidence>
<evidence type="ECO:0000256" key="3">
    <source>
        <dbReference type="ARBA" id="ARBA00022737"/>
    </source>
</evidence>
<gene>
    <name evidence="14" type="ORF">GDO86_014270</name>
</gene>
<evidence type="ECO:0000256" key="1">
    <source>
        <dbReference type="ARBA" id="ARBA00004123"/>
    </source>
</evidence>
<feature type="region of interest" description="Disordered" evidence="12">
    <location>
        <begin position="173"/>
        <end position="192"/>
    </location>
</feature>
<sequence length="441" mass="50190">MMKIKDEFCNNSKEPVEEESMDLSERMEISYDYGSDCTPYDSIQLGRHDSLYDSSRPCLGKLYCDICGLACNSLNVLLVHKRSHSGERPFQCNQCGASFTQKGNLLRHGKLHTGEKPFKCHLCSYACQRRDALTGHLRTHSVEKPYKCEFCGRSYKQRSSLEEHKERCRVYQQNHSEPAPLASEESRQAKPEIGSERALVLDRLASNVAKRKSTMPQKFIGEKQPCFDAAYNGYMYDKEHNMITARIMEQNIGSNLAYVNHETLRPMVHTPPTTAEMVPVISSLYPMALACVDIPNGHVAGQLIKEKRPLPDRGHSPIVSAHDSTDTDSSHEEKSAFALPVRCSSVIESSRQLPRPFENIKTSPRFQREPIRVLSKDGCPLGVYRCDHCCVLFLDYVMFTIHMGCHGFRDPFECNMCGYRSQDRYEFSSHIARGEHRLGMK</sequence>
<evidence type="ECO:0000256" key="2">
    <source>
        <dbReference type="ARBA" id="ARBA00022723"/>
    </source>
</evidence>
<dbReference type="PANTHER" id="PTHR14196">
    <property type="entry name" value="ODD-SKIPPED - RELATED"/>
    <property type="match status" value="1"/>
</dbReference>
<evidence type="ECO:0000256" key="9">
    <source>
        <dbReference type="ARBA" id="ARBA00023242"/>
    </source>
</evidence>
<dbReference type="InterPro" id="IPR036236">
    <property type="entry name" value="Znf_C2H2_sf"/>
</dbReference>
<feature type="domain" description="C2H2-type" evidence="13">
    <location>
        <begin position="146"/>
        <end position="180"/>
    </location>
</feature>
<dbReference type="AlphaFoldDB" id="A0A8T2JTC7"/>
<keyword evidence="9" id="KW-0539">Nucleus</keyword>
<reference evidence="14" key="1">
    <citation type="thesis" date="2020" institute="ProQuest LLC" country="789 East Eisenhower Parkway, Ann Arbor, MI, USA">
        <title>Comparative Genomics and Chromosome Evolution.</title>
        <authorList>
            <person name="Mudd A.B."/>
        </authorList>
    </citation>
    <scope>NUCLEOTIDE SEQUENCE</scope>
    <source>
        <strain evidence="14">Female2</strain>
        <tissue evidence="14">Blood</tissue>
    </source>
</reference>
<evidence type="ECO:0000256" key="8">
    <source>
        <dbReference type="ARBA" id="ARBA00023163"/>
    </source>
</evidence>
<dbReference type="GO" id="GO:0000977">
    <property type="term" value="F:RNA polymerase II transcription regulatory region sequence-specific DNA binding"/>
    <property type="evidence" value="ECO:0007669"/>
    <property type="project" value="TreeGrafter"/>
</dbReference>
<feature type="region of interest" description="Disordered" evidence="12">
    <location>
        <begin position="308"/>
        <end position="331"/>
    </location>
</feature>
<proteinExistence type="inferred from homology"/>
<protein>
    <recommendedName>
        <fullName evidence="13">C2H2-type domain-containing protein</fullName>
    </recommendedName>
</protein>
<dbReference type="SMART" id="SM00355">
    <property type="entry name" value="ZnF_C2H2"/>
    <property type="match status" value="6"/>
</dbReference>
<keyword evidence="2" id="KW-0479">Metal-binding</keyword>
<evidence type="ECO:0000313" key="14">
    <source>
        <dbReference type="EMBL" id="KAG8446744.1"/>
    </source>
</evidence>
<keyword evidence="15" id="KW-1185">Reference proteome</keyword>
<evidence type="ECO:0000259" key="13">
    <source>
        <dbReference type="PROSITE" id="PS50157"/>
    </source>
</evidence>
<evidence type="ECO:0000313" key="15">
    <source>
        <dbReference type="Proteomes" id="UP000812440"/>
    </source>
</evidence>
<evidence type="ECO:0000256" key="4">
    <source>
        <dbReference type="ARBA" id="ARBA00022771"/>
    </source>
</evidence>
<evidence type="ECO:0000256" key="12">
    <source>
        <dbReference type="SAM" id="MobiDB-lite"/>
    </source>
</evidence>
<evidence type="ECO:0000256" key="10">
    <source>
        <dbReference type="ARBA" id="ARBA00038390"/>
    </source>
</evidence>
<keyword evidence="5" id="KW-0862">Zinc</keyword>
<keyword evidence="7" id="KW-0238">DNA-binding</keyword>
<accession>A0A8T2JTC7</accession>
<keyword evidence="3" id="KW-0677">Repeat</keyword>
<dbReference type="FunFam" id="3.30.160.60:FF:000265">
    <property type="entry name" value="IKAROS family zinc finger 1"/>
    <property type="match status" value="1"/>
</dbReference>
<dbReference type="GO" id="GO:0008270">
    <property type="term" value="F:zinc ion binding"/>
    <property type="evidence" value="ECO:0007669"/>
    <property type="project" value="UniProtKB-KW"/>
</dbReference>
<name>A0A8T2JTC7_9PIPI</name>
<dbReference type="FunFam" id="3.30.160.60:FF:000073">
    <property type="entry name" value="IKAROS family zinc finger 1"/>
    <property type="match status" value="1"/>
</dbReference>
<feature type="domain" description="C2H2-type" evidence="13">
    <location>
        <begin position="62"/>
        <end position="89"/>
    </location>
</feature>
<dbReference type="FunFam" id="3.30.160.60:FF:000080">
    <property type="entry name" value="IKAROS family zinc finger 4"/>
    <property type="match status" value="1"/>
</dbReference>
<dbReference type="EMBL" id="JAACNH010000003">
    <property type="protein sequence ID" value="KAG8446744.1"/>
    <property type="molecule type" value="Genomic_DNA"/>
</dbReference>
<dbReference type="PANTHER" id="PTHR14196:SF12">
    <property type="entry name" value="ZINC FINGER PROTEIN 208-LIKE"/>
    <property type="match status" value="1"/>
</dbReference>
<comment type="caution">
    <text evidence="14">The sequence shown here is derived from an EMBL/GenBank/DDBJ whole genome shotgun (WGS) entry which is preliminary data.</text>
</comment>
<dbReference type="Gene3D" id="3.30.160.60">
    <property type="entry name" value="Classic Zinc Finger"/>
    <property type="match status" value="5"/>
</dbReference>
<dbReference type="Proteomes" id="UP000812440">
    <property type="component" value="Chromosome 8_10"/>
</dbReference>
<keyword evidence="4 11" id="KW-0863">Zinc-finger</keyword>
<feature type="domain" description="C2H2-type" evidence="13">
    <location>
        <begin position="118"/>
        <end position="145"/>
    </location>
</feature>
<dbReference type="Pfam" id="PF00096">
    <property type="entry name" value="zf-C2H2"/>
    <property type="match status" value="2"/>
</dbReference>
<dbReference type="InterPro" id="IPR050717">
    <property type="entry name" value="C2H2-ZF_Transcription_Reg"/>
</dbReference>
<dbReference type="PROSITE" id="PS50157">
    <property type="entry name" value="ZINC_FINGER_C2H2_2"/>
    <property type="match status" value="4"/>
</dbReference>
<dbReference type="InterPro" id="IPR013087">
    <property type="entry name" value="Znf_C2H2_type"/>
</dbReference>
<organism evidence="14 15">
    <name type="scientific">Hymenochirus boettgeri</name>
    <name type="common">Congo dwarf clawed frog</name>
    <dbReference type="NCBI Taxonomy" id="247094"/>
    <lineage>
        <taxon>Eukaryota</taxon>
        <taxon>Metazoa</taxon>
        <taxon>Chordata</taxon>
        <taxon>Craniata</taxon>
        <taxon>Vertebrata</taxon>
        <taxon>Euteleostomi</taxon>
        <taxon>Amphibia</taxon>
        <taxon>Batrachia</taxon>
        <taxon>Anura</taxon>
        <taxon>Pipoidea</taxon>
        <taxon>Pipidae</taxon>
        <taxon>Pipinae</taxon>
        <taxon>Hymenochirus</taxon>
    </lineage>
</organism>
<comment type="subcellular location">
    <subcellularLocation>
        <location evidence="1">Nucleus</location>
    </subcellularLocation>
</comment>
<dbReference type="SUPFAM" id="SSF57667">
    <property type="entry name" value="beta-beta-alpha zinc fingers"/>
    <property type="match status" value="3"/>
</dbReference>
<evidence type="ECO:0000256" key="5">
    <source>
        <dbReference type="ARBA" id="ARBA00022833"/>
    </source>
</evidence>